<dbReference type="RefSeq" id="WP_038677851.1">
    <property type="nucleotide sequence ID" value="NZ_BJMC01000008.1"/>
</dbReference>
<reference evidence="3 4" key="1">
    <citation type="journal article" date="2015" name="Genome Announc.">
        <title>Complete Genome Sequence of Steroid-Transforming Nocardioides simplex VKM Ac-2033D.</title>
        <authorList>
            <person name="Shtratnikova V.Y."/>
            <person name="Schelkunov M.I."/>
            <person name="Pekov Y.A."/>
            <person name="Fokina V.V."/>
            <person name="Logacheva M.D."/>
            <person name="Sokolov S.L."/>
            <person name="Bragin E.Y."/>
            <person name="Ashapkin V.V."/>
            <person name="Donova M.V."/>
        </authorList>
    </citation>
    <scope>NUCLEOTIDE SEQUENCE [LARGE SCALE GENOMIC DNA]</scope>
    <source>
        <strain evidence="3 4">VKM Ac-2033D</strain>
    </source>
</reference>
<dbReference type="OrthoDB" id="3769400at2"/>
<accession>A0A0A1DNB9</accession>
<sequence>MELHEALRELVAAHGRSILDDATGFRGVLDDVLAEDQASTGDINLLVDAVRFDALNPLVAMIDGGADAGRAVEEAGLRLARNRGGADQAAASWAAAVLGYAVGKVPAAVVLRYRSGRPSAPGLPPPPPTGPPIASPLPQTAWPQPAAPQPSAPQPSAPQPPPAYGVPAYQQPAAFTAPPAAPRQKRTGVWVAASVAGVVLVAGGVTAVVLAAGGDDDPSAKKDPTSSTSDEGPKVDVEPAAIDDRYNALSAKMTEGASGCKAEEPGAGQAEVVQCAVSAGTLRLVTYDDDASLTTARSGRLDYSAGTLTADNGATALYELDPERAGTSDPAVVYWDSKGSLQSATLTGASGASADDLVKHYKATSPRVSEPTTPANETLREFIDINMDVATCTRQRTFFTGETEESKCESGVDGVAVNVGRYRTRKELRADRKYYKNKYDEAAKKGNGGTWRFDEGEAEGAYYAYLDDGTATVYWDWNKDDCNCYGVAWNFQGNLSKLEKWWPSD</sequence>
<evidence type="ECO:0000256" key="1">
    <source>
        <dbReference type="SAM" id="MobiDB-lite"/>
    </source>
</evidence>
<keyword evidence="2" id="KW-1133">Transmembrane helix</keyword>
<dbReference type="HOGENOM" id="CLU_539498_0_0_11"/>
<dbReference type="EMBL" id="CP009896">
    <property type="protein sequence ID" value="AIY16890.1"/>
    <property type="molecule type" value="Genomic_DNA"/>
</dbReference>
<protein>
    <submittedName>
        <fullName evidence="3">Uncharacterized protein</fullName>
    </submittedName>
</protein>
<dbReference type="AlphaFoldDB" id="A0A0A1DNB9"/>
<feature type="compositionally biased region" description="Pro residues" evidence="1">
    <location>
        <begin position="121"/>
        <end position="135"/>
    </location>
</feature>
<dbReference type="STRING" id="2045.KR76_09185"/>
<keyword evidence="2" id="KW-0812">Transmembrane</keyword>
<organism evidence="3 4">
    <name type="scientific">Nocardioides simplex</name>
    <name type="common">Arthrobacter simplex</name>
    <dbReference type="NCBI Taxonomy" id="2045"/>
    <lineage>
        <taxon>Bacteria</taxon>
        <taxon>Bacillati</taxon>
        <taxon>Actinomycetota</taxon>
        <taxon>Actinomycetes</taxon>
        <taxon>Propionibacteriales</taxon>
        <taxon>Nocardioidaceae</taxon>
        <taxon>Pimelobacter</taxon>
    </lineage>
</organism>
<evidence type="ECO:0000313" key="3">
    <source>
        <dbReference type="EMBL" id="AIY16890.1"/>
    </source>
</evidence>
<proteinExistence type="predicted"/>
<feature type="region of interest" description="Disordered" evidence="1">
    <location>
        <begin position="212"/>
        <end position="239"/>
    </location>
</feature>
<dbReference type="eggNOG" id="ENOG502ZFJ8">
    <property type="taxonomic scope" value="Bacteria"/>
</dbReference>
<dbReference type="GeneID" id="96609074"/>
<feature type="region of interest" description="Disordered" evidence="1">
    <location>
        <begin position="120"/>
        <end position="169"/>
    </location>
</feature>
<dbReference type="KEGG" id="psim:KR76_09185"/>
<evidence type="ECO:0000313" key="4">
    <source>
        <dbReference type="Proteomes" id="UP000030300"/>
    </source>
</evidence>
<evidence type="ECO:0000256" key="2">
    <source>
        <dbReference type="SAM" id="Phobius"/>
    </source>
</evidence>
<keyword evidence="4" id="KW-1185">Reference proteome</keyword>
<keyword evidence="2" id="KW-0472">Membrane</keyword>
<name>A0A0A1DNB9_NOCSI</name>
<dbReference type="Proteomes" id="UP000030300">
    <property type="component" value="Chromosome"/>
</dbReference>
<gene>
    <name evidence="3" type="ORF">KR76_09185</name>
</gene>
<feature type="compositionally biased region" description="Pro residues" evidence="1">
    <location>
        <begin position="145"/>
        <end position="164"/>
    </location>
</feature>
<feature type="transmembrane region" description="Helical" evidence="2">
    <location>
        <begin position="189"/>
        <end position="212"/>
    </location>
</feature>